<protein>
    <recommendedName>
        <fullName evidence="4">Gfo/Idh/MocA-like oxidoreductase N-terminal domain-containing protein</fullName>
    </recommendedName>
</protein>
<dbReference type="EMBL" id="JAKWBL010000004">
    <property type="protein sequence ID" value="MCH5599974.1"/>
    <property type="molecule type" value="Genomic_DNA"/>
</dbReference>
<keyword evidence="1" id="KW-0812">Transmembrane</keyword>
<dbReference type="Gene3D" id="3.40.50.720">
    <property type="entry name" value="NAD(P)-binding Rossmann-like Domain"/>
    <property type="match status" value="1"/>
</dbReference>
<proteinExistence type="predicted"/>
<comment type="caution">
    <text evidence="2">The sequence shown here is derived from an EMBL/GenBank/DDBJ whole genome shotgun (WGS) entry which is preliminary data.</text>
</comment>
<keyword evidence="1" id="KW-1133">Transmembrane helix</keyword>
<name>A0ABS9SP84_9BACT</name>
<dbReference type="SUPFAM" id="SSF51735">
    <property type="entry name" value="NAD(P)-binding Rossmann-fold domains"/>
    <property type="match status" value="1"/>
</dbReference>
<evidence type="ECO:0000313" key="3">
    <source>
        <dbReference type="Proteomes" id="UP001202248"/>
    </source>
</evidence>
<dbReference type="RefSeq" id="WP_240831992.1">
    <property type="nucleotide sequence ID" value="NZ_JAKWBL010000004.1"/>
</dbReference>
<dbReference type="InterPro" id="IPR036291">
    <property type="entry name" value="NAD(P)-bd_dom_sf"/>
</dbReference>
<evidence type="ECO:0008006" key="4">
    <source>
        <dbReference type="Google" id="ProtNLM"/>
    </source>
</evidence>
<keyword evidence="1" id="KW-0472">Membrane</keyword>
<organism evidence="2 3">
    <name type="scientific">Niabella ginsengisoli</name>
    <dbReference type="NCBI Taxonomy" id="522298"/>
    <lineage>
        <taxon>Bacteria</taxon>
        <taxon>Pseudomonadati</taxon>
        <taxon>Bacteroidota</taxon>
        <taxon>Chitinophagia</taxon>
        <taxon>Chitinophagales</taxon>
        <taxon>Chitinophagaceae</taxon>
        <taxon>Niabella</taxon>
    </lineage>
</organism>
<evidence type="ECO:0000313" key="2">
    <source>
        <dbReference type="EMBL" id="MCH5599974.1"/>
    </source>
</evidence>
<sequence>MQSRKRFLANASALAVGGFALQSFNTKNFSRFATSAAEEINVGAIGINGMGWSNTMSILKIPGVRLAALCDVDKNVLDKRLAELKKKILIHQKSKHIAIIVVCWIIKMWMLSSLVRPIIGTR</sequence>
<feature type="transmembrane region" description="Helical" evidence="1">
    <location>
        <begin position="97"/>
        <end position="119"/>
    </location>
</feature>
<evidence type="ECO:0000256" key="1">
    <source>
        <dbReference type="SAM" id="Phobius"/>
    </source>
</evidence>
<reference evidence="2 3" key="1">
    <citation type="submission" date="2022-02" db="EMBL/GenBank/DDBJ databases">
        <authorList>
            <person name="Min J."/>
        </authorList>
    </citation>
    <scope>NUCLEOTIDE SEQUENCE [LARGE SCALE GENOMIC DNA]</scope>
    <source>
        <strain evidence="2 3">GR10-1</strain>
    </source>
</reference>
<dbReference type="Proteomes" id="UP001202248">
    <property type="component" value="Unassembled WGS sequence"/>
</dbReference>
<gene>
    <name evidence="2" type="ORF">MKP09_19690</name>
</gene>
<accession>A0ABS9SP84</accession>
<keyword evidence="3" id="KW-1185">Reference proteome</keyword>